<gene>
    <name evidence="3" type="primary">Necator_chrX.g22408</name>
    <name evidence="3" type="ORF">RB195_022246</name>
</gene>
<feature type="signal peptide" evidence="2">
    <location>
        <begin position="1"/>
        <end position="17"/>
    </location>
</feature>
<accession>A0ABR1EEJ2</accession>
<evidence type="ECO:0000313" key="3">
    <source>
        <dbReference type="EMBL" id="KAK6761105.1"/>
    </source>
</evidence>
<organism evidence="3 4">
    <name type="scientific">Necator americanus</name>
    <name type="common">Human hookworm</name>
    <dbReference type="NCBI Taxonomy" id="51031"/>
    <lineage>
        <taxon>Eukaryota</taxon>
        <taxon>Metazoa</taxon>
        <taxon>Ecdysozoa</taxon>
        <taxon>Nematoda</taxon>
        <taxon>Chromadorea</taxon>
        <taxon>Rhabditida</taxon>
        <taxon>Rhabditina</taxon>
        <taxon>Rhabditomorpha</taxon>
        <taxon>Strongyloidea</taxon>
        <taxon>Ancylostomatidae</taxon>
        <taxon>Bunostominae</taxon>
        <taxon>Necator</taxon>
    </lineage>
</organism>
<feature type="region of interest" description="Disordered" evidence="1">
    <location>
        <begin position="42"/>
        <end position="73"/>
    </location>
</feature>
<protein>
    <submittedName>
        <fullName evidence="3">Uncharacterized protein</fullName>
    </submittedName>
</protein>
<evidence type="ECO:0000256" key="2">
    <source>
        <dbReference type="SAM" id="SignalP"/>
    </source>
</evidence>
<comment type="caution">
    <text evidence="3">The sequence shown here is derived from an EMBL/GenBank/DDBJ whole genome shotgun (WGS) entry which is preliminary data.</text>
</comment>
<feature type="chain" id="PRO_5045633247" evidence="2">
    <location>
        <begin position="18"/>
        <end position="143"/>
    </location>
</feature>
<keyword evidence="2" id="KW-0732">Signal</keyword>
<evidence type="ECO:0000313" key="4">
    <source>
        <dbReference type="Proteomes" id="UP001303046"/>
    </source>
</evidence>
<reference evidence="3 4" key="1">
    <citation type="submission" date="2023-08" db="EMBL/GenBank/DDBJ databases">
        <title>A Necator americanus chromosomal reference genome.</title>
        <authorList>
            <person name="Ilik V."/>
            <person name="Petrzelkova K.J."/>
            <person name="Pardy F."/>
            <person name="Fuh T."/>
            <person name="Niatou-Singa F.S."/>
            <person name="Gouil Q."/>
            <person name="Baker L."/>
            <person name="Ritchie M.E."/>
            <person name="Jex A.R."/>
            <person name="Gazzola D."/>
            <person name="Li H."/>
            <person name="Toshio Fujiwara R."/>
            <person name="Zhan B."/>
            <person name="Aroian R.V."/>
            <person name="Pafco B."/>
            <person name="Schwarz E.M."/>
        </authorList>
    </citation>
    <scope>NUCLEOTIDE SEQUENCE [LARGE SCALE GENOMIC DNA]</scope>
    <source>
        <strain evidence="3 4">Aroian</strain>
        <tissue evidence="3">Whole animal</tissue>
    </source>
</reference>
<dbReference type="EMBL" id="JAVFWL010000006">
    <property type="protein sequence ID" value="KAK6761105.1"/>
    <property type="molecule type" value="Genomic_DNA"/>
</dbReference>
<keyword evidence="4" id="KW-1185">Reference proteome</keyword>
<name>A0ABR1EEJ2_NECAM</name>
<proteinExistence type="predicted"/>
<evidence type="ECO:0000256" key="1">
    <source>
        <dbReference type="SAM" id="MobiDB-lite"/>
    </source>
</evidence>
<feature type="compositionally biased region" description="Polar residues" evidence="1">
    <location>
        <begin position="44"/>
        <end position="58"/>
    </location>
</feature>
<sequence>MVLSLALLLGYLQNISLEGIDFGVQRWFGVASNESAPPVHFVKTQRSPKSNEKVSSMSGGKPGKVQPGRTGLRESFRILKRKRTKMTICTYNAHTLASAIEGLMTQAKKFKYDIGLTETGRRRVWQRTSTLSDNLRPESNGCG</sequence>
<dbReference type="Proteomes" id="UP001303046">
    <property type="component" value="Unassembled WGS sequence"/>
</dbReference>